<evidence type="ECO:0000313" key="2">
    <source>
        <dbReference type="EMBL" id="RDX44400.1"/>
    </source>
</evidence>
<evidence type="ECO:0000313" key="3">
    <source>
        <dbReference type="Proteomes" id="UP000256964"/>
    </source>
</evidence>
<organism evidence="2 3">
    <name type="scientific">Lentinus brumalis</name>
    <dbReference type="NCBI Taxonomy" id="2498619"/>
    <lineage>
        <taxon>Eukaryota</taxon>
        <taxon>Fungi</taxon>
        <taxon>Dikarya</taxon>
        <taxon>Basidiomycota</taxon>
        <taxon>Agaricomycotina</taxon>
        <taxon>Agaricomycetes</taxon>
        <taxon>Polyporales</taxon>
        <taxon>Polyporaceae</taxon>
        <taxon>Lentinus</taxon>
    </lineage>
</organism>
<dbReference type="Proteomes" id="UP000256964">
    <property type="component" value="Unassembled WGS sequence"/>
</dbReference>
<dbReference type="AlphaFoldDB" id="A0A371CVW1"/>
<keyword evidence="1" id="KW-0732">Signal</keyword>
<feature type="chain" id="PRO_5016869543" description="Secreted protein" evidence="1">
    <location>
        <begin position="19"/>
        <end position="127"/>
    </location>
</feature>
<name>A0A371CVW1_9APHY</name>
<keyword evidence="3" id="KW-1185">Reference proteome</keyword>
<dbReference type="EMBL" id="KZ857450">
    <property type="protein sequence ID" value="RDX44400.1"/>
    <property type="molecule type" value="Genomic_DNA"/>
</dbReference>
<evidence type="ECO:0000256" key="1">
    <source>
        <dbReference type="SAM" id="SignalP"/>
    </source>
</evidence>
<feature type="signal peptide" evidence="1">
    <location>
        <begin position="1"/>
        <end position="18"/>
    </location>
</feature>
<sequence length="127" mass="13895">MYSRPCLAFLPSLPALSAFLFQSRSCSSTNAARFSSCKRAAPLPQRRALQSCYESENVDKREPGELCKHISCVSNPSIWPSCVRVLGVRSLTLSARRGFLWYPTRTSVACTPGASGLIGYYDPALKG</sequence>
<proteinExistence type="predicted"/>
<protein>
    <recommendedName>
        <fullName evidence="4">Secreted protein</fullName>
    </recommendedName>
</protein>
<reference evidence="2 3" key="1">
    <citation type="journal article" date="2018" name="Biotechnol. Biofuels">
        <title>Integrative visual omics of the white-rot fungus Polyporus brumalis exposes the biotechnological potential of its oxidative enzymes for delignifying raw plant biomass.</title>
        <authorList>
            <person name="Miyauchi S."/>
            <person name="Rancon A."/>
            <person name="Drula E."/>
            <person name="Hage H."/>
            <person name="Chaduli D."/>
            <person name="Favel A."/>
            <person name="Grisel S."/>
            <person name="Henrissat B."/>
            <person name="Herpoel-Gimbert I."/>
            <person name="Ruiz-Duenas F.J."/>
            <person name="Chevret D."/>
            <person name="Hainaut M."/>
            <person name="Lin J."/>
            <person name="Wang M."/>
            <person name="Pangilinan J."/>
            <person name="Lipzen A."/>
            <person name="Lesage-Meessen L."/>
            <person name="Navarro D."/>
            <person name="Riley R."/>
            <person name="Grigoriev I.V."/>
            <person name="Zhou S."/>
            <person name="Raouche S."/>
            <person name="Rosso M.N."/>
        </authorList>
    </citation>
    <scope>NUCLEOTIDE SEQUENCE [LARGE SCALE GENOMIC DNA]</scope>
    <source>
        <strain evidence="2 3">BRFM 1820</strain>
    </source>
</reference>
<evidence type="ECO:0008006" key="4">
    <source>
        <dbReference type="Google" id="ProtNLM"/>
    </source>
</evidence>
<accession>A0A371CVW1</accession>
<gene>
    <name evidence="2" type="ORF">OH76DRAFT_1409118</name>
</gene>